<feature type="compositionally biased region" description="Basic residues" evidence="1">
    <location>
        <begin position="86"/>
        <end position="115"/>
    </location>
</feature>
<feature type="compositionally biased region" description="Polar residues" evidence="1">
    <location>
        <begin position="124"/>
        <end position="134"/>
    </location>
</feature>
<dbReference type="Pfam" id="PF05205">
    <property type="entry name" value="COMPASS-Shg1"/>
    <property type="match status" value="1"/>
</dbReference>
<dbReference type="Proteomes" id="UP000007129">
    <property type="component" value="Unassembled WGS sequence"/>
</dbReference>
<evidence type="ECO:0000256" key="1">
    <source>
        <dbReference type="SAM" id="MobiDB-lite"/>
    </source>
</evidence>
<dbReference type="STRING" id="1126212.K2SJ52"/>
<name>K2SJ52_MACPH</name>
<dbReference type="InterPro" id="IPR055264">
    <property type="entry name" value="BOD1/SHG1_dom"/>
</dbReference>
<accession>K2SJ52</accession>
<evidence type="ECO:0000313" key="4">
    <source>
        <dbReference type="Proteomes" id="UP000007129"/>
    </source>
</evidence>
<feature type="domain" description="BOD1/SHG1" evidence="2">
    <location>
        <begin position="46"/>
        <end position="71"/>
    </location>
</feature>
<reference evidence="3 4" key="1">
    <citation type="journal article" date="2012" name="BMC Genomics">
        <title>Tools to kill: Genome of one of the most destructive plant pathogenic fungi Macrophomina phaseolina.</title>
        <authorList>
            <person name="Islam M.S."/>
            <person name="Haque M.S."/>
            <person name="Islam M.M."/>
            <person name="Emdad E.M."/>
            <person name="Halim A."/>
            <person name="Hossen Q.M.M."/>
            <person name="Hossain M.Z."/>
            <person name="Ahmed B."/>
            <person name="Rahim S."/>
            <person name="Rahman M.S."/>
            <person name="Alam M.M."/>
            <person name="Hou S."/>
            <person name="Wan X."/>
            <person name="Saito J.A."/>
            <person name="Alam M."/>
        </authorList>
    </citation>
    <scope>NUCLEOTIDE SEQUENCE [LARGE SCALE GENOMIC DNA]</scope>
    <source>
        <strain evidence="3 4">MS6</strain>
    </source>
</reference>
<gene>
    <name evidence="3" type="ORF">MPH_05846</name>
</gene>
<dbReference type="HOGENOM" id="CLU_1378369_0_0_1"/>
<dbReference type="VEuPathDB" id="FungiDB:MPH_05846"/>
<comment type="caution">
    <text evidence="3">The sequence shown here is derived from an EMBL/GenBank/DDBJ whole genome shotgun (WGS) entry which is preliminary data.</text>
</comment>
<dbReference type="AlphaFoldDB" id="K2SJ52"/>
<dbReference type="InParanoid" id="K2SJ52"/>
<feature type="region of interest" description="Disordered" evidence="1">
    <location>
        <begin position="67"/>
        <end position="198"/>
    </location>
</feature>
<sequence length="198" mass="21712">MAQVDQRKRSLEQEQAALADPALARKKLKTSDLPLTQNKRAAIEAILHTFKKKGEFDSLRKDAFQKFDQSSVRPAGRWRNRESARSVRRPKRIAAASAKKKNGERKSVRSGKKHAANCARSGRPSASASTSVSVRNVGKERDYGSVKERSAERRDAVRRKSMIESVRDATIATGTDDAGRQAETQAEAGSGPRAAIGL</sequence>
<evidence type="ECO:0000259" key="2">
    <source>
        <dbReference type="Pfam" id="PF05205"/>
    </source>
</evidence>
<protein>
    <recommendedName>
        <fullName evidence="2">BOD1/SHG1 domain-containing protein</fullName>
    </recommendedName>
</protein>
<dbReference type="EMBL" id="AHHD01000259">
    <property type="protein sequence ID" value="EKG16865.1"/>
    <property type="molecule type" value="Genomic_DNA"/>
</dbReference>
<feature type="compositionally biased region" description="Basic and acidic residues" evidence="1">
    <location>
        <begin position="137"/>
        <end position="155"/>
    </location>
</feature>
<organism evidence="3 4">
    <name type="scientific">Macrophomina phaseolina (strain MS6)</name>
    <name type="common">Charcoal rot fungus</name>
    <dbReference type="NCBI Taxonomy" id="1126212"/>
    <lineage>
        <taxon>Eukaryota</taxon>
        <taxon>Fungi</taxon>
        <taxon>Dikarya</taxon>
        <taxon>Ascomycota</taxon>
        <taxon>Pezizomycotina</taxon>
        <taxon>Dothideomycetes</taxon>
        <taxon>Dothideomycetes incertae sedis</taxon>
        <taxon>Botryosphaeriales</taxon>
        <taxon>Botryosphaeriaceae</taxon>
        <taxon>Macrophomina</taxon>
    </lineage>
</organism>
<evidence type="ECO:0000313" key="3">
    <source>
        <dbReference type="EMBL" id="EKG16865.1"/>
    </source>
</evidence>
<proteinExistence type="predicted"/>
<dbReference type="OrthoDB" id="5579731at2759"/>